<accession>A0AAD4CV46</accession>
<gene>
    <name evidence="2" type="ORF">FE257_011719</name>
</gene>
<evidence type="ECO:0000313" key="2">
    <source>
        <dbReference type="EMBL" id="KAF9893289.1"/>
    </source>
</evidence>
<evidence type="ECO:0000256" key="1">
    <source>
        <dbReference type="SAM" id="MobiDB-lite"/>
    </source>
</evidence>
<keyword evidence="3" id="KW-1185">Reference proteome</keyword>
<dbReference type="GO" id="GO:0006396">
    <property type="term" value="P:RNA processing"/>
    <property type="evidence" value="ECO:0007669"/>
    <property type="project" value="InterPro"/>
</dbReference>
<feature type="region of interest" description="Disordered" evidence="1">
    <location>
        <begin position="107"/>
        <end position="176"/>
    </location>
</feature>
<evidence type="ECO:0000313" key="3">
    <source>
        <dbReference type="Proteomes" id="UP001194746"/>
    </source>
</evidence>
<name>A0AAD4CV46_ASPNN</name>
<dbReference type="InterPro" id="IPR007175">
    <property type="entry name" value="Rpr2/Snm1/Rpp21"/>
</dbReference>
<dbReference type="EMBL" id="VCAU01000008">
    <property type="protein sequence ID" value="KAF9893289.1"/>
    <property type="molecule type" value="Genomic_DNA"/>
</dbReference>
<organism evidence="2 3">
    <name type="scientific">Aspergillus nanangensis</name>
    <dbReference type="NCBI Taxonomy" id="2582783"/>
    <lineage>
        <taxon>Eukaryota</taxon>
        <taxon>Fungi</taxon>
        <taxon>Dikarya</taxon>
        <taxon>Ascomycota</taxon>
        <taxon>Pezizomycotina</taxon>
        <taxon>Eurotiomycetes</taxon>
        <taxon>Eurotiomycetidae</taxon>
        <taxon>Eurotiales</taxon>
        <taxon>Aspergillaceae</taxon>
        <taxon>Aspergillus</taxon>
        <taxon>Aspergillus subgen. Circumdati</taxon>
    </lineage>
</organism>
<dbReference type="Proteomes" id="UP001194746">
    <property type="component" value="Unassembled WGS sequence"/>
</dbReference>
<proteinExistence type="predicted"/>
<sequence length="183" mass="19687">MPFSDHAPRLNFLKSSASALSTLSPSTAAYLMTTHHGILLDEYKPLNIRQHEASCGACGSIRRPECTKTIQVNRKKKKTTATNVGDGALIYKCLRCRRRAIKPIRKETVRSTVSSKVTASSPSTSVSTTPTSTAEADVNAGKADNANSKKRAKTRKQGGLQALMASKKQNSSGGSLDLFDFLS</sequence>
<dbReference type="AlphaFoldDB" id="A0AAD4CV46"/>
<feature type="compositionally biased region" description="Low complexity" evidence="1">
    <location>
        <begin position="110"/>
        <end position="133"/>
    </location>
</feature>
<comment type="caution">
    <text evidence="2">The sequence shown here is derived from an EMBL/GenBank/DDBJ whole genome shotgun (WGS) entry which is preliminary data.</text>
</comment>
<dbReference type="Pfam" id="PF04032">
    <property type="entry name" value="Rpr2"/>
    <property type="match status" value="1"/>
</dbReference>
<reference evidence="2" key="2">
    <citation type="submission" date="2020-02" db="EMBL/GenBank/DDBJ databases">
        <authorList>
            <person name="Gilchrist C.L.M."/>
            <person name="Chooi Y.-H."/>
        </authorList>
    </citation>
    <scope>NUCLEOTIDE SEQUENCE</scope>
    <source>
        <strain evidence="2">MST-FP2251</strain>
    </source>
</reference>
<protein>
    <submittedName>
        <fullName evidence="2">Uncharacterized protein</fullName>
    </submittedName>
</protein>
<reference evidence="2" key="1">
    <citation type="journal article" date="2019" name="Beilstein J. Org. Chem.">
        <title>Nanangenines: drimane sesquiterpenoids as the dominant metabolite cohort of a novel Australian fungus, Aspergillus nanangensis.</title>
        <authorList>
            <person name="Lacey H.J."/>
            <person name="Gilchrist C.L.M."/>
            <person name="Crombie A."/>
            <person name="Kalaitzis J.A."/>
            <person name="Vuong D."/>
            <person name="Rutledge P.J."/>
            <person name="Turner P."/>
            <person name="Pitt J.I."/>
            <person name="Lacey E."/>
            <person name="Chooi Y.H."/>
            <person name="Piggott A.M."/>
        </authorList>
    </citation>
    <scope>NUCLEOTIDE SEQUENCE</scope>
    <source>
        <strain evidence="2">MST-FP2251</strain>
    </source>
</reference>